<keyword evidence="4" id="KW-1185">Reference proteome</keyword>
<dbReference type="SUPFAM" id="SSF55729">
    <property type="entry name" value="Acyl-CoA N-acyltransferases (Nat)"/>
    <property type="match status" value="1"/>
</dbReference>
<feature type="domain" description="N-acetyltransferase" evidence="2">
    <location>
        <begin position="4"/>
        <end position="138"/>
    </location>
</feature>
<sequence length="279" mass="29248">MAEPIVRAAAEADMPGLRAVAGHYGLLGMWPERPDFVDAEREFGAVLVGEVDGTIAGFGGTLRRGTVTHLGDLFVLPDHQSSGLGRAILARLLPRDTPKVTFASNDKRALALYVRNGMRPRCPLLYLKRGPLGGRPASRESGPAVPGESGPGEAEVRAAAAMDAHVSGGDRTATLTWYAGLPGVTLHVSGSGYAFARVAGDRVVIGPAGGATPQDCADIVLEAANAHPRAGRVLLAVPGTHPLLPLLLEAGWHIGDMDTLMTSEDFMRLDCYTPHPDLG</sequence>
<dbReference type="EMBL" id="JBDJAW010000010">
    <property type="protein sequence ID" value="MEN3536346.1"/>
    <property type="molecule type" value="Genomic_DNA"/>
</dbReference>
<protein>
    <submittedName>
        <fullName evidence="3">GNAT family N-acetyltransferase</fullName>
    </submittedName>
</protein>
<feature type="region of interest" description="Disordered" evidence="1">
    <location>
        <begin position="133"/>
        <end position="152"/>
    </location>
</feature>
<organism evidence="3 4">
    <name type="scientific">Microbispora maris</name>
    <dbReference type="NCBI Taxonomy" id="3144104"/>
    <lineage>
        <taxon>Bacteria</taxon>
        <taxon>Bacillati</taxon>
        <taxon>Actinomycetota</taxon>
        <taxon>Actinomycetes</taxon>
        <taxon>Streptosporangiales</taxon>
        <taxon>Streptosporangiaceae</taxon>
        <taxon>Microbispora</taxon>
    </lineage>
</organism>
<evidence type="ECO:0000313" key="3">
    <source>
        <dbReference type="EMBL" id="MEN3536346.1"/>
    </source>
</evidence>
<accession>A0ABV0AP48</accession>
<comment type="caution">
    <text evidence="3">The sequence shown here is derived from an EMBL/GenBank/DDBJ whole genome shotgun (WGS) entry which is preliminary data.</text>
</comment>
<dbReference type="Gene3D" id="3.40.630.30">
    <property type="match status" value="1"/>
</dbReference>
<evidence type="ECO:0000259" key="2">
    <source>
        <dbReference type="PROSITE" id="PS51186"/>
    </source>
</evidence>
<proteinExistence type="predicted"/>
<name>A0ABV0AP48_9ACTN</name>
<gene>
    <name evidence="3" type="ORF">AAH991_14615</name>
</gene>
<dbReference type="InterPro" id="IPR016181">
    <property type="entry name" value="Acyl_CoA_acyltransferase"/>
</dbReference>
<evidence type="ECO:0000256" key="1">
    <source>
        <dbReference type="SAM" id="MobiDB-lite"/>
    </source>
</evidence>
<reference evidence="3 4" key="1">
    <citation type="submission" date="2024-05" db="EMBL/GenBank/DDBJ databases">
        <title>Microbispora sp.ZYX-F-249.</title>
        <authorList>
            <person name="Xie H."/>
        </authorList>
    </citation>
    <scope>NUCLEOTIDE SEQUENCE [LARGE SCALE GENOMIC DNA]</scope>
    <source>
        <strain evidence="3 4">ZYX-F-249</strain>
    </source>
</reference>
<dbReference type="PROSITE" id="PS51186">
    <property type="entry name" value="GNAT"/>
    <property type="match status" value="1"/>
</dbReference>
<dbReference type="Proteomes" id="UP001447516">
    <property type="component" value="Unassembled WGS sequence"/>
</dbReference>
<evidence type="ECO:0000313" key="4">
    <source>
        <dbReference type="Proteomes" id="UP001447516"/>
    </source>
</evidence>
<dbReference type="Pfam" id="PF00583">
    <property type="entry name" value="Acetyltransf_1"/>
    <property type="match status" value="1"/>
</dbReference>
<dbReference type="RefSeq" id="WP_346226339.1">
    <property type="nucleotide sequence ID" value="NZ_JBDJAW010000010.1"/>
</dbReference>
<dbReference type="InterPro" id="IPR000182">
    <property type="entry name" value="GNAT_dom"/>
</dbReference>
<dbReference type="CDD" id="cd04301">
    <property type="entry name" value="NAT_SF"/>
    <property type="match status" value="1"/>
</dbReference>